<feature type="transmembrane region" description="Helical" evidence="2">
    <location>
        <begin position="67"/>
        <end position="91"/>
    </location>
</feature>
<feature type="transmembrane region" description="Helical" evidence="2">
    <location>
        <begin position="237"/>
        <end position="260"/>
    </location>
</feature>
<dbReference type="InterPro" id="IPR002656">
    <property type="entry name" value="Acyl_transf_3_dom"/>
</dbReference>
<dbReference type="EMBL" id="BMRB01000009">
    <property type="protein sequence ID" value="GGS57796.1"/>
    <property type="molecule type" value="Genomic_DNA"/>
</dbReference>
<dbReference type="Pfam" id="PF01757">
    <property type="entry name" value="Acyl_transf_3"/>
    <property type="match status" value="1"/>
</dbReference>
<dbReference type="PANTHER" id="PTHR23028">
    <property type="entry name" value="ACETYLTRANSFERASE"/>
    <property type="match status" value="1"/>
</dbReference>
<organism evidence="4 5">
    <name type="scientific">Actinokineospora fastidiosa</name>
    <dbReference type="NCBI Taxonomy" id="1816"/>
    <lineage>
        <taxon>Bacteria</taxon>
        <taxon>Bacillati</taxon>
        <taxon>Actinomycetota</taxon>
        <taxon>Actinomycetes</taxon>
        <taxon>Pseudonocardiales</taxon>
        <taxon>Pseudonocardiaceae</taxon>
        <taxon>Actinokineospora</taxon>
    </lineage>
</organism>
<comment type="caution">
    <text evidence="4">The sequence shown here is derived from an EMBL/GenBank/DDBJ whole genome shotgun (WGS) entry which is preliminary data.</text>
</comment>
<dbReference type="GO" id="GO:0016747">
    <property type="term" value="F:acyltransferase activity, transferring groups other than amino-acyl groups"/>
    <property type="evidence" value="ECO:0007669"/>
    <property type="project" value="InterPro"/>
</dbReference>
<dbReference type="PANTHER" id="PTHR23028:SF53">
    <property type="entry name" value="ACYL_TRANSF_3 DOMAIN-CONTAINING PROTEIN"/>
    <property type="match status" value="1"/>
</dbReference>
<feature type="region of interest" description="Disordered" evidence="1">
    <location>
        <begin position="1"/>
        <end position="25"/>
    </location>
</feature>
<keyword evidence="4" id="KW-0808">Transferase</keyword>
<dbReference type="AlphaFoldDB" id="A0A918GSC4"/>
<evidence type="ECO:0000256" key="1">
    <source>
        <dbReference type="SAM" id="MobiDB-lite"/>
    </source>
</evidence>
<keyword evidence="5" id="KW-1185">Reference proteome</keyword>
<reference evidence="4" key="1">
    <citation type="journal article" date="2014" name="Int. J. Syst. Evol. Microbiol.">
        <title>Complete genome sequence of Corynebacterium casei LMG S-19264T (=DSM 44701T), isolated from a smear-ripened cheese.</title>
        <authorList>
            <consortium name="US DOE Joint Genome Institute (JGI-PGF)"/>
            <person name="Walter F."/>
            <person name="Albersmeier A."/>
            <person name="Kalinowski J."/>
            <person name="Ruckert C."/>
        </authorList>
    </citation>
    <scope>NUCLEOTIDE SEQUENCE</scope>
    <source>
        <strain evidence="4">JCM 3276</strain>
    </source>
</reference>
<keyword evidence="2" id="KW-0472">Membrane</keyword>
<feature type="transmembrane region" description="Helical" evidence="2">
    <location>
        <begin position="272"/>
        <end position="290"/>
    </location>
</feature>
<evidence type="ECO:0000313" key="4">
    <source>
        <dbReference type="EMBL" id="GGS57796.1"/>
    </source>
</evidence>
<dbReference type="GO" id="GO:0009103">
    <property type="term" value="P:lipopolysaccharide biosynthetic process"/>
    <property type="evidence" value="ECO:0007669"/>
    <property type="project" value="TreeGrafter"/>
</dbReference>
<feature type="domain" description="Acyltransferase 3" evidence="3">
    <location>
        <begin position="34"/>
        <end position="407"/>
    </location>
</feature>
<feature type="transmembrane region" description="Helical" evidence="2">
    <location>
        <begin position="37"/>
        <end position="55"/>
    </location>
</feature>
<evidence type="ECO:0000259" key="3">
    <source>
        <dbReference type="Pfam" id="PF01757"/>
    </source>
</evidence>
<feature type="transmembrane region" description="Helical" evidence="2">
    <location>
        <begin position="207"/>
        <end position="225"/>
    </location>
</feature>
<keyword evidence="2" id="KW-0812">Transmembrane</keyword>
<sequence>MVAELVGPPPTGAPEPPKNAATAAEPRRKRLPVLDGIRGYIAIGVLFAHTAYFAGIMDVGPLKGIPVLNWLTVGLTIILTPFFLLSGMLLYKSFAKATFTGGDAPALKPFFVRRMLRIVPTYWVVVVAALLLINLSAIDSVWYVLAPLLGLHYFKGGDFSGLVPGLEITWSVVTEVIFYLLLPLAAALINRYARSAAGDPDRQLRRIIWSLAPFVLLGPAWEVYTHLPSMGKYPIEIFWPPMFLGVMAIGMMLGAMNAYHDVTGRVPRLYQLAAKSPMSWWVVAFGLYILNCVRPFDKAGSGDYPPMSQALLDHVLTVIWGVLVVVPLIAPGARSRFMDAVLGNKMAGFLGRISYGVYLWHFPVLYFVIGAGSLFGTPAMLMPGTANTWVLIGEVLVGTIILATLTYYLVERPAGRLGGRIVKSGAPTAAL</sequence>
<evidence type="ECO:0000256" key="2">
    <source>
        <dbReference type="SAM" id="Phobius"/>
    </source>
</evidence>
<feature type="compositionally biased region" description="Pro residues" evidence="1">
    <location>
        <begin position="7"/>
        <end position="17"/>
    </location>
</feature>
<feature type="transmembrane region" description="Helical" evidence="2">
    <location>
        <begin position="389"/>
        <end position="410"/>
    </location>
</feature>
<dbReference type="InterPro" id="IPR050879">
    <property type="entry name" value="Acyltransferase_3"/>
</dbReference>
<reference evidence="4" key="2">
    <citation type="submission" date="2020-09" db="EMBL/GenBank/DDBJ databases">
        <authorList>
            <person name="Sun Q."/>
            <person name="Ohkuma M."/>
        </authorList>
    </citation>
    <scope>NUCLEOTIDE SEQUENCE</scope>
    <source>
        <strain evidence="4">JCM 3276</strain>
    </source>
</reference>
<protein>
    <submittedName>
        <fullName evidence="4">Acyltransferase</fullName>
    </submittedName>
</protein>
<feature type="transmembrane region" description="Helical" evidence="2">
    <location>
        <begin position="349"/>
        <end position="369"/>
    </location>
</feature>
<accession>A0A918GSC4</accession>
<proteinExistence type="predicted"/>
<keyword evidence="4" id="KW-0012">Acyltransferase</keyword>
<feature type="transmembrane region" description="Helical" evidence="2">
    <location>
        <begin position="168"/>
        <end position="186"/>
    </location>
</feature>
<keyword evidence="2" id="KW-1133">Transmembrane helix</keyword>
<feature type="transmembrane region" description="Helical" evidence="2">
    <location>
        <begin position="310"/>
        <end position="329"/>
    </location>
</feature>
<feature type="transmembrane region" description="Helical" evidence="2">
    <location>
        <begin position="122"/>
        <end position="145"/>
    </location>
</feature>
<dbReference type="GO" id="GO:0016020">
    <property type="term" value="C:membrane"/>
    <property type="evidence" value="ECO:0007669"/>
    <property type="project" value="TreeGrafter"/>
</dbReference>
<name>A0A918GSC4_9PSEU</name>
<dbReference type="Proteomes" id="UP000660680">
    <property type="component" value="Unassembled WGS sequence"/>
</dbReference>
<gene>
    <name evidence="4" type="ORF">GCM10010171_60990</name>
</gene>
<evidence type="ECO:0000313" key="5">
    <source>
        <dbReference type="Proteomes" id="UP000660680"/>
    </source>
</evidence>